<evidence type="ECO:0000313" key="1">
    <source>
        <dbReference type="EMBL" id="PWA11859.1"/>
    </source>
</evidence>
<protein>
    <submittedName>
        <fullName evidence="1">Uncharacterized protein</fullName>
    </submittedName>
</protein>
<name>A0A2U1K3Z3_9BACI</name>
<comment type="caution">
    <text evidence="1">The sequence shown here is derived from an EMBL/GenBank/DDBJ whole genome shotgun (WGS) entry which is preliminary data.</text>
</comment>
<dbReference type="OrthoDB" id="2887538at2"/>
<gene>
    <name evidence="1" type="ORF">DCC39_08710</name>
</gene>
<sequence length="59" mass="7122">MEKPSRKRLTIEKCLSHLDMLNADAKTKQIVYMYMAELYQKAYDEGFRQGQYDNRKKMN</sequence>
<accession>A0A2U1K3Z3</accession>
<dbReference type="Proteomes" id="UP000245998">
    <property type="component" value="Unassembled WGS sequence"/>
</dbReference>
<proteinExistence type="predicted"/>
<reference evidence="1 2" key="1">
    <citation type="submission" date="2018-04" db="EMBL/GenBank/DDBJ databases">
        <title>Camelliibacillus theae gen. nov., sp. nov., isolated from Pu'er tea.</title>
        <authorList>
            <person name="Niu L."/>
        </authorList>
    </citation>
    <scope>NUCLEOTIDE SEQUENCE [LARGE SCALE GENOMIC DNA]</scope>
    <source>
        <strain evidence="1 2">T8</strain>
    </source>
</reference>
<dbReference type="EMBL" id="QCZG01000015">
    <property type="protein sequence ID" value="PWA11859.1"/>
    <property type="molecule type" value="Genomic_DNA"/>
</dbReference>
<organism evidence="1 2">
    <name type="scientific">Pueribacillus theae</name>
    <dbReference type="NCBI Taxonomy" id="2171751"/>
    <lineage>
        <taxon>Bacteria</taxon>
        <taxon>Bacillati</taxon>
        <taxon>Bacillota</taxon>
        <taxon>Bacilli</taxon>
        <taxon>Bacillales</taxon>
        <taxon>Bacillaceae</taxon>
        <taxon>Pueribacillus</taxon>
    </lineage>
</organism>
<dbReference type="RefSeq" id="WP_116554503.1">
    <property type="nucleotide sequence ID" value="NZ_QCZG01000015.1"/>
</dbReference>
<dbReference type="AlphaFoldDB" id="A0A2U1K3Z3"/>
<evidence type="ECO:0000313" key="2">
    <source>
        <dbReference type="Proteomes" id="UP000245998"/>
    </source>
</evidence>
<keyword evidence="2" id="KW-1185">Reference proteome</keyword>